<dbReference type="OrthoDB" id="117296at2759"/>
<comment type="subcellular location">
    <subcellularLocation>
        <location evidence="1">Mitochondrion</location>
    </subcellularLocation>
</comment>
<gene>
    <name evidence="3" type="ORF">MYCTH_2070186</name>
</gene>
<dbReference type="GeneID" id="11514660"/>
<keyword evidence="2" id="KW-0496">Mitochondrion</keyword>
<evidence type="ECO:0008006" key="5">
    <source>
        <dbReference type="Google" id="ProtNLM"/>
    </source>
</evidence>
<dbReference type="Gene3D" id="3.30.70.270">
    <property type="match status" value="1"/>
</dbReference>
<dbReference type="HOGENOM" id="CLU_174969_0_0_1"/>
<dbReference type="InParanoid" id="G2QME2"/>
<dbReference type="VEuPathDB" id="FungiDB:MYCTH_2070186"/>
<organism evidence="3 4">
    <name type="scientific">Thermothelomyces thermophilus (strain ATCC 42464 / BCRC 31852 / DSM 1799)</name>
    <name type="common">Sporotrichum thermophile</name>
    <dbReference type="NCBI Taxonomy" id="573729"/>
    <lineage>
        <taxon>Eukaryota</taxon>
        <taxon>Fungi</taxon>
        <taxon>Dikarya</taxon>
        <taxon>Ascomycota</taxon>
        <taxon>Pezizomycotina</taxon>
        <taxon>Sordariomycetes</taxon>
        <taxon>Sordariomycetidae</taxon>
        <taxon>Sordariales</taxon>
        <taxon>Chaetomiaceae</taxon>
        <taxon>Thermothelomyces</taxon>
    </lineage>
</organism>
<dbReference type="AlphaFoldDB" id="G2QME2"/>
<keyword evidence="4" id="KW-1185">Reference proteome</keyword>
<dbReference type="KEGG" id="mtm:MYCTH_2070186"/>
<evidence type="ECO:0000313" key="3">
    <source>
        <dbReference type="EMBL" id="AEO61122.1"/>
    </source>
</evidence>
<feature type="non-terminal residue" evidence="3">
    <location>
        <position position="1"/>
    </location>
</feature>
<dbReference type="SUPFAM" id="SSF56672">
    <property type="entry name" value="DNA/RNA polymerases"/>
    <property type="match status" value="1"/>
</dbReference>
<dbReference type="RefSeq" id="XP_003666367.1">
    <property type="nucleotide sequence ID" value="XM_003666319.1"/>
</dbReference>
<dbReference type="eggNOG" id="KOG0017">
    <property type="taxonomic scope" value="Eukaryota"/>
</dbReference>
<evidence type="ECO:0000256" key="2">
    <source>
        <dbReference type="ARBA" id="ARBA00023128"/>
    </source>
</evidence>
<dbReference type="GO" id="GO:0005739">
    <property type="term" value="C:mitochondrion"/>
    <property type="evidence" value="ECO:0007669"/>
    <property type="project" value="UniProtKB-SubCell"/>
</dbReference>
<dbReference type="EMBL" id="CP003007">
    <property type="protein sequence ID" value="AEO61122.1"/>
    <property type="molecule type" value="Genomic_DNA"/>
</dbReference>
<reference evidence="3 4" key="1">
    <citation type="journal article" date="2011" name="Nat. Biotechnol.">
        <title>Comparative genomic analysis of the thermophilic biomass-degrading fungi Myceliophthora thermophila and Thielavia terrestris.</title>
        <authorList>
            <person name="Berka R.M."/>
            <person name="Grigoriev I.V."/>
            <person name="Otillar R."/>
            <person name="Salamov A."/>
            <person name="Grimwood J."/>
            <person name="Reid I."/>
            <person name="Ishmael N."/>
            <person name="John T."/>
            <person name="Darmond C."/>
            <person name="Moisan M.-C."/>
            <person name="Henrissat B."/>
            <person name="Coutinho P.M."/>
            <person name="Lombard V."/>
            <person name="Natvig D.O."/>
            <person name="Lindquist E."/>
            <person name="Schmutz J."/>
            <person name="Lucas S."/>
            <person name="Harris P."/>
            <person name="Powlowski J."/>
            <person name="Bellemare A."/>
            <person name="Taylor D."/>
            <person name="Butler G."/>
            <person name="de Vries R.P."/>
            <person name="Allijn I.E."/>
            <person name="van den Brink J."/>
            <person name="Ushinsky S."/>
            <person name="Storms R."/>
            <person name="Powell A.J."/>
            <person name="Paulsen I.T."/>
            <person name="Elbourne L.D.H."/>
            <person name="Baker S.E."/>
            <person name="Magnuson J."/>
            <person name="LaBoissiere S."/>
            <person name="Clutterbuck A.J."/>
            <person name="Martinez D."/>
            <person name="Wogulis M."/>
            <person name="de Leon A.L."/>
            <person name="Rey M.W."/>
            <person name="Tsang A."/>
        </authorList>
    </citation>
    <scope>NUCLEOTIDE SEQUENCE [LARGE SCALE GENOMIC DNA]</scope>
    <source>
        <strain evidence="4">ATCC 42464 / BCRC 31852 / DSM 1799</strain>
    </source>
</reference>
<accession>G2QME2</accession>
<name>G2QME2_THET4</name>
<dbReference type="InterPro" id="IPR043502">
    <property type="entry name" value="DNA/RNA_pol_sf"/>
</dbReference>
<sequence length="91" mass="10907">FIRVYIDNIIIFSKIEEEHLKHLYTIYKIFNKAYIYISATKSFIDYLAIRLLRYVINRKGITKTDDYITTFKKLKFLDTLDSLEHYLGMAG</sequence>
<dbReference type="Proteomes" id="UP000007322">
    <property type="component" value="Chromosome 6"/>
</dbReference>
<dbReference type="InterPro" id="IPR043128">
    <property type="entry name" value="Rev_trsase/Diguanyl_cyclase"/>
</dbReference>
<proteinExistence type="predicted"/>
<protein>
    <recommendedName>
        <fullName evidence="5">Reverse transcriptase domain-containing protein</fullName>
    </recommendedName>
</protein>
<evidence type="ECO:0000313" key="4">
    <source>
        <dbReference type="Proteomes" id="UP000007322"/>
    </source>
</evidence>
<evidence type="ECO:0000256" key="1">
    <source>
        <dbReference type="ARBA" id="ARBA00004173"/>
    </source>
</evidence>